<dbReference type="Gene3D" id="2.70.50.70">
    <property type="match status" value="1"/>
</dbReference>
<keyword evidence="11" id="KW-0624">Polysaccharide degradation</keyword>
<comment type="similarity">
    <text evidence="12">Belongs to the polysaccharide monooxygenase AA9 family.</text>
</comment>
<evidence type="ECO:0000256" key="2">
    <source>
        <dbReference type="ARBA" id="ARBA00004613"/>
    </source>
</evidence>
<dbReference type="InterPro" id="IPR049892">
    <property type="entry name" value="AA9"/>
</dbReference>
<dbReference type="Proteomes" id="UP000277580">
    <property type="component" value="Unassembled WGS sequence"/>
</dbReference>
<evidence type="ECO:0000256" key="7">
    <source>
        <dbReference type="ARBA" id="ARBA00023008"/>
    </source>
</evidence>
<dbReference type="InterPro" id="IPR036116">
    <property type="entry name" value="FN3_sf"/>
</dbReference>
<keyword evidence="17" id="KW-0378">Hydrolase</keyword>
<evidence type="ECO:0000313" key="18">
    <source>
        <dbReference type="Proteomes" id="UP000277580"/>
    </source>
</evidence>
<comment type="cofactor">
    <cofactor evidence="1">
        <name>Cu(2+)</name>
        <dbReference type="ChEBI" id="CHEBI:29036"/>
    </cofactor>
</comment>
<keyword evidence="9" id="KW-1015">Disulfide bond</keyword>
<dbReference type="InterPro" id="IPR005103">
    <property type="entry name" value="AA9_LPMO"/>
</dbReference>
<dbReference type="GO" id="GO:0016787">
    <property type="term" value="F:hydrolase activity"/>
    <property type="evidence" value="ECO:0007669"/>
    <property type="project" value="UniProtKB-KW"/>
</dbReference>
<name>A0A3N4KEQ4_9PEZI</name>
<dbReference type="EMBL" id="ML119171">
    <property type="protein sequence ID" value="RPB07958.1"/>
    <property type="molecule type" value="Genomic_DNA"/>
</dbReference>
<keyword evidence="8" id="KW-0503">Monooxygenase</keyword>
<evidence type="ECO:0000256" key="13">
    <source>
        <dbReference type="ARBA" id="ARBA00045077"/>
    </source>
</evidence>
<dbReference type="EC" id="1.14.99.56" evidence="14"/>
<dbReference type="GO" id="GO:0046872">
    <property type="term" value="F:metal ion binding"/>
    <property type="evidence" value="ECO:0007669"/>
    <property type="project" value="UniProtKB-KW"/>
</dbReference>
<dbReference type="GO" id="GO:0004497">
    <property type="term" value="F:monooxygenase activity"/>
    <property type="evidence" value="ECO:0007669"/>
    <property type="project" value="UniProtKB-KW"/>
</dbReference>
<sequence>MKVAIVSLLAFTAGLVSGHGYVSQATIDNVVYSGYLPYSDPYYSTPPSRIFRKINGNGPVEDVTLIDLQCGGYTAGGIVGSAPAALTAPVTPGSTVSLLWTQWPDSHKGPVITYMAKCPSSCTDYMPGTAAVWFKVAETGKSGTTWGSTPLETNVPYTFKIPSTLKPGNYIVRHEIIALHSAYSYPGAQFYPSCFQVTVSGSGTGFPTSFVSIPGVYTASTPGVVYDIYTTGTASYPIPGPAVWTG</sequence>
<evidence type="ECO:0000256" key="11">
    <source>
        <dbReference type="ARBA" id="ARBA00023326"/>
    </source>
</evidence>
<evidence type="ECO:0000256" key="8">
    <source>
        <dbReference type="ARBA" id="ARBA00023033"/>
    </source>
</evidence>
<accession>A0A3N4KEQ4</accession>
<gene>
    <name evidence="17" type="ORF">P167DRAFT_371808</name>
</gene>
<dbReference type="AlphaFoldDB" id="A0A3N4KEQ4"/>
<evidence type="ECO:0000313" key="17">
    <source>
        <dbReference type="EMBL" id="RPB07958.1"/>
    </source>
</evidence>
<dbReference type="STRING" id="1392247.A0A3N4KEQ4"/>
<dbReference type="CDD" id="cd21175">
    <property type="entry name" value="LPMO_AA9"/>
    <property type="match status" value="1"/>
</dbReference>
<reference evidence="17 18" key="1">
    <citation type="journal article" date="2018" name="Nat. Ecol. Evol.">
        <title>Pezizomycetes genomes reveal the molecular basis of ectomycorrhizal truffle lifestyle.</title>
        <authorList>
            <person name="Murat C."/>
            <person name="Payen T."/>
            <person name="Noel B."/>
            <person name="Kuo A."/>
            <person name="Morin E."/>
            <person name="Chen J."/>
            <person name="Kohler A."/>
            <person name="Krizsan K."/>
            <person name="Balestrini R."/>
            <person name="Da Silva C."/>
            <person name="Montanini B."/>
            <person name="Hainaut M."/>
            <person name="Levati E."/>
            <person name="Barry K.W."/>
            <person name="Belfiori B."/>
            <person name="Cichocki N."/>
            <person name="Clum A."/>
            <person name="Dockter R.B."/>
            <person name="Fauchery L."/>
            <person name="Guy J."/>
            <person name="Iotti M."/>
            <person name="Le Tacon F."/>
            <person name="Lindquist E.A."/>
            <person name="Lipzen A."/>
            <person name="Malagnac F."/>
            <person name="Mello A."/>
            <person name="Molinier V."/>
            <person name="Miyauchi S."/>
            <person name="Poulain J."/>
            <person name="Riccioni C."/>
            <person name="Rubini A."/>
            <person name="Sitrit Y."/>
            <person name="Splivallo R."/>
            <person name="Traeger S."/>
            <person name="Wang M."/>
            <person name="Zifcakova L."/>
            <person name="Wipf D."/>
            <person name="Zambonelli A."/>
            <person name="Paolocci F."/>
            <person name="Nowrousian M."/>
            <person name="Ottonello S."/>
            <person name="Baldrian P."/>
            <person name="Spatafora J.W."/>
            <person name="Henrissat B."/>
            <person name="Nagy L.G."/>
            <person name="Aury J.M."/>
            <person name="Wincker P."/>
            <person name="Grigoriev I.V."/>
            <person name="Bonfante P."/>
            <person name="Martin F.M."/>
        </authorList>
    </citation>
    <scope>NUCLEOTIDE SEQUENCE [LARGE SCALE GENOMIC DNA]</scope>
    <source>
        <strain evidence="17 18">CCBAS932</strain>
    </source>
</reference>
<comment type="subcellular location">
    <subcellularLocation>
        <location evidence="2">Secreted</location>
    </subcellularLocation>
</comment>
<organism evidence="17 18">
    <name type="scientific">Morchella conica CCBAS932</name>
    <dbReference type="NCBI Taxonomy" id="1392247"/>
    <lineage>
        <taxon>Eukaryota</taxon>
        <taxon>Fungi</taxon>
        <taxon>Dikarya</taxon>
        <taxon>Ascomycota</taxon>
        <taxon>Pezizomycotina</taxon>
        <taxon>Pezizomycetes</taxon>
        <taxon>Pezizales</taxon>
        <taxon>Morchellaceae</taxon>
        <taxon>Morchella</taxon>
    </lineage>
</organism>
<evidence type="ECO:0000256" key="12">
    <source>
        <dbReference type="ARBA" id="ARBA00044502"/>
    </source>
</evidence>
<dbReference type="PANTHER" id="PTHR33353:SF6">
    <property type="entry name" value="ENDOGLUCANASE IV"/>
    <property type="match status" value="1"/>
</dbReference>
<feature type="chain" id="PRO_5018015980" description="lytic cellulose monooxygenase (C4-dehydrogenating)" evidence="15">
    <location>
        <begin position="19"/>
        <end position="246"/>
    </location>
</feature>
<dbReference type="SUPFAM" id="SSF49265">
    <property type="entry name" value="Fibronectin type III"/>
    <property type="match status" value="1"/>
</dbReference>
<dbReference type="PANTHER" id="PTHR33353">
    <property type="entry name" value="PUTATIVE (AFU_ORTHOLOGUE AFUA_1G12560)-RELATED"/>
    <property type="match status" value="1"/>
</dbReference>
<dbReference type="Pfam" id="PF03443">
    <property type="entry name" value="AA9"/>
    <property type="match status" value="1"/>
</dbReference>
<feature type="signal peptide" evidence="15">
    <location>
        <begin position="1"/>
        <end position="18"/>
    </location>
</feature>
<evidence type="ECO:0000256" key="1">
    <source>
        <dbReference type="ARBA" id="ARBA00001973"/>
    </source>
</evidence>
<evidence type="ECO:0000256" key="5">
    <source>
        <dbReference type="ARBA" id="ARBA00023001"/>
    </source>
</evidence>
<evidence type="ECO:0000259" key="16">
    <source>
        <dbReference type="Pfam" id="PF03443"/>
    </source>
</evidence>
<keyword evidence="7" id="KW-0186">Copper</keyword>
<evidence type="ECO:0000256" key="10">
    <source>
        <dbReference type="ARBA" id="ARBA00023277"/>
    </source>
</evidence>
<keyword evidence="4" id="KW-0479">Metal-binding</keyword>
<evidence type="ECO:0000256" key="3">
    <source>
        <dbReference type="ARBA" id="ARBA00022525"/>
    </source>
</evidence>
<keyword evidence="10" id="KW-0119">Carbohydrate metabolism</keyword>
<keyword evidence="18" id="KW-1185">Reference proteome</keyword>
<evidence type="ECO:0000256" key="6">
    <source>
        <dbReference type="ARBA" id="ARBA00023002"/>
    </source>
</evidence>
<dbReference type="GO" id="GO:0030245">
    <property type="term" value="P:cellulose catabolic process"/>
    <property type="evidence" value="ECO:0007669"/>
    <property type="project" value="UniProtKB-KW"/>
</dbReference>
<evidence type="ECO:0000256" key="4">
    <source>
        <dbReference type="ARBA" id="ARBA00022723"/>
    </source>
</evidence>
<keyword evidence="3" id="KW-0964">Secreted</keyword>
<evidence type="ECO:0000256" key="15">
    <source>
        <dbReference type="SAM" id="SignalP"/>
    </source>
</evidence>
<keyword evidence="15" id="KW-0732">Signal</keyword>
<keyword evidence="5" id="KW-0136">Cellulose degradation</keyword>
<comment type="catalytic activity">
    <reaction evidence="13">
        <text>[(1-&gt;4)-beta-D-glucosyl]n+m + reduced acceptor + O2 = 4-dehydro-beta-D-glucosyl-[(1-&gt;4)-beta-D-glucosyl]n-1 + [(1-&gt;4)-beta-D-glucosyl]m + acceptor + H2O.</text>
        <dbReference type="EC" id="1.14.99.56"/>
    </reaction>
</comment>
<dbReference type="GO" id="GO:0005576">
    <property type="term" value="C:extracellular region"/>
    <property type="evidence" value="ECO:0007669"/>
    <property type="project" value="UniProtKB-SubCell"/>
</dbReference>
<dbReference type="InParanoid" id="A0A3N4KEQ4"/>
<protein>
    <recommendedName>
        <fullName evidence="14">lytic cellulose monooxygenase (C4-dehydrogenating)</fullName>
        <ecNumber evidence="14">1.14.99.56</ecNumber>
    </recommendedName>
</protein>
<dbReference type="OrthoDB" id="4849160at2759"/>
<keyword evidence="6" id="KW-0560">Oxidoreductase</keyword>
<feature type="domain" description="Auxiliary Activity family 9 catalytic" evidence="16">
    <location>
        <begin position="19"/>
        <end position="233"/>
    </location>
</feature>
<proteinExistence type="inferred from homology"/>
<evidence type="ECO:0000256" key="9">
    <source>
        <dbReference type="ARBA" id="ARBA00023157"/>
    </source>
</evidence>
<evidence type="ECO:0000256" key="14">
    <source>
        <dbReference type="ARBA" id="ARBA00047174"/>
    </source>
</evidence>